<dbReference type="Gene3D" id="3.40.1710.10">
    <property type="entry name" value="abc type-2 transporter like domain"/>
    <property type="match status" value="1"/>
</dbReference>
<dbReference type="RefSeq" id="WP_013925168.1">
    <property type="nucleotide sequence ID" value="NC_015702.1"/>
</dbReference>
<evidence type="ECO:0000256" key="5">
    <source>
        <dbReference type="ARBA" id="ARBA00022692"/>
    </source>
</evidence>
<feature type="transmembrane region" description="Helical" evidence="8">
    <location>
        <begin position="22"/>
        <end position="42"/>
    </location>
</feature>
<protein>
    <submittedName>
        <fullName evidence="10">Inner membrane transport permease yhhJ</fullName>
    </submittedName>
</protein>
<evidence type="ECO:0000313" key="11">
    <source>
        <dbReference type="Proteomes" id="UP000000495"/>
    </source>
</evidence>
<dbReference type="EMBL" id="FR872580">
    <property type="protein sequence ID" value="CCB86726.1"/>
    <property type="molecule type" value="Genomic_DNA"/>
</dbReference>
<dbReference type="PANTHER" id="PTHR30294">
    <property type="entry name" value="MEMBRANE COMPONENT OF ABC TRANSPORTER YHHJ-RELATED"/>
    <property type="match status" value="1"/>
</dbReference>
<sequence>MRVVNIFYLGLKELISLGRDPILMVLILYAFSVSIYIVAMSLPETLHKAPISIVDEDHSQLSKRIIDAFYLPYFSTPTLITLNEVEERMNSGFDTFSIVIPTKFEQDVLGGRKPIVQLNIDATRVNQALIGNEQVEQIIMTEVMAFLQGHRINKSFQVDVPFRIFFNPNLTESWFGGVMELISNITLLSAILTGAALIREREHGTVEHLLVMPVTPFEIMLSKIWSMALVVMITSFVSLVLIIQMLIGMPVKGSYLLFLTGTFMHLFATTSLGIFLGTMARSMPQFSLLVILVLLPLEILSGAVTPRESMPGWIQNIMLVAPNTHFVMFAQAVLYRGAGLSIVWPQLLSLAVIGAILFSISLTRFRKTLALMT</sequence>
<dbReference type="GO" id="GO:0140359">
    <property type="term" value="F:ABC-type transporter activity"/>
    <property type="evidence" value="ECO:0007669"/>
    <property type="project" value="InterPro"/>
</dbReference>
<evidence type="ECO:0000256" key="4">
    <source>
        <dbReference type="ARBA" id="ARBA00022475"/>
    </source>
</evidence>
<dbReference type="PROSITE" id="PS51012">
    <property type="entry name" value="ABC_TM2"/>
    <property type="match status" value="1"/>
</dbReference>
<feature type="transmembrane region" description="Helical" evidence="8">
    <location>
        <begin position="255"/>
        <end position="280"/>
    </location>
</feature>
<keyword evidence="4" id="KW-1003">Cell membrane</keyword>
<keyword evidence="5 8" id="KW-0812">Transmembrane</keyword>
<dbReference type="PANTHER" id="PTHR30294:SF47">
    <property type="entry name" value="INNER MEMBRANE TRANSPORT PERMEASE YHHJ"/>
    <property type="match status" value="1"/>
</dbReference>
<reference evidence="10 11" key="2">
    <citation type="journal article" date="2011" name="Mol. Biol. Evol.">
        <title>Unity in variety--the pan-genome of the Chlamydiae.</title>
        <authorList>
            <person name="Collingro A."/>
            <person name="Tischler P."/>
            <person name="Weinmaier T."/>
            <person name="Penz T."/>
            <person name="Heinz E."/>
            <person name="Brunham R.C."/>
            <person name="Read T.D."/>
            <person name="Bavoil P.M."/>
            <person name="Sachse K."/>
            <person name="Kahane S."/>
            <person name="Friedman M.G."/>
            <person name="Rattei T."/>
            <person name="Myers G.S."/>
            <person name="Horn M."/>
        </authorList>
    </citation>
    <scope>NUCLEOTIDE SEQUENCE [LARGE SCALE GENOMIC DNA]</scope>
    <source>
        <strain evidence="11">UV7</strain>
    </source>
</reference>
<dbReference type="AlphaFoldDB" id="F8L0I4"/>
<comment type="similarity">
    <text evidence="2">Belongs to the ABC-2 integral membrane protein family.</text>
</comment>
<dbReference type="Proteomes" id="UP000000495">
    <property type="component" value="Chromosome"/>
</dbReference>
<feature type="transmembrane region" description="Helical" evidence="8">
    <location>
        <begin position="219"/>
        <end position="243"/>
    </location>
</feature>
<dbReference type="STRING" id="765952.PUV_17760"/>
<dbReference type="InterPro" id="IPR013525">
    <property type="entry name" value="ABC2_TM"/>
</dbReference>
<dbReference type="eggNOG" id="COG0842">
    <property type="taxonomic scope" value="Bacteria"/>
</dbReference>
<reference key="1">
    <citation type="journal article" date="2011" name="Mol. Biol. Evol.">
        <title>Unity in variety -- the pan-genome of the Chlamydiae.</title>
        <authorList>
            <person name="Collingro A."/>
            <person name="Tischler P."/>
            <person name="Weinmaier T."/>
            <person name="Penz T."/>
            <person name="Heinz E."/>
            <person name="Brunham R.C."/>
            <person name="Read T.D."/>
            <person name="Bavoil P.M."/>
            <person name="Sachse K."/>
            <person name="Kahane S."/>
            <person name="Friedman M.G."/>
            <person name="Rattei T."/>
            <person name="Myers G.S.A."/>
            <person name="Horn M."/>
        </authorList>
    </citation>
    <scope>NUCLEOTIDE SEQUENCE</scope>
    <source>
        <strain>UV7</strain>
    </source>
</reference>
<accession>F8L0I4</accession>
<keyword evidence="3" id="KW-0813">Transport</keyword>
<evidence type="ECO:0000256" key="1">
    <source>
        <dbReference type="ARBA" id="ARBA00004651"/>
    </source>
</evidence>
<dbReference type="InterPro" id="IPR051449">
    <property type="entry name" value="ABC-2_transporter_component"/>
</dbReference>
<organism evidence="10 11">
    <name type="scientific">Parachlamydia acanthamoebae (strain UV7)</name>
    <dbReference type="NCBI Taxonomy" id="765952"/>
    <lineage>
        <taxon>Bacteria</taxon>
        <taxon>Pseudomonadati</taxon>
        <taxon>Chlamydiota</taxon>
        <taxon>Chlamydiia</taxon>
        <taxon>Parachlamydiales</taxon>
        <taxon>Parachlamydiaceae</taxon>
        <taxon>Parachlamydia</taxon>
    </lineage>
</organism>
<feature type="transmembrane region" description="Helical" evidence="8">
    <location>
        <begin position="286"/>
        <end position="305"/>
    </location>
</feature>
<name>F8L0I4_PARAV</name>
<evidence type="ECO:0000256" key="3">
    <source>
        <dbReference type="ARBA" id="ARBA00022448"/>
    </source>
</evidence>
<evidence type="ECO:0000259" key="9">
    <source>
        <dbReference type="PROSITE" id="PS51012"/>
    </source>
</evidence>
<evidence type="ECO:0000256" key="7">
    <source>
        <dbReference type="ARBA" id="ARBA00023136"/>
    </source>
</evidence>
<dbReference type="HOGENOM" id="CLU_039483_8_1_0"/>
<dbReference type="GO" id="GO:0005886">
    <property type="term" value="C:plasma membrane"/>
    <property type="evidence" value="ECO:0007669"/>
    <property type="project" value="UniProtKB-SubCell"/>
</dbReference>
<keyword evidence="11" id="KW-1185">Reference proteome</keyword>
<keyword evidence="7 8" id="KW-0472">Membrane</keyword>
<evidence type="ECO:0000256" key="6">
    <source>
        <dbReference type="ARBA" id="ARBA00022989"/>
    </source>
</evidence>
<evidence type="ECO:0000256" key="2">
    <source>
        <dbReference type="ARBA" id="ARBA00007783"/>
    </source>
</evidence>
<feature type="transmembrane region" description="Helical" evidence="8">
    <location>
        <begin position="181"/>
        <end position="199"/>
    </location>
</feature>
<dbReference type="InterPro" id="IPR047817">
    <property type="entry name" value="ABC2_TM_bact-type"/>
</dbReference>
<comment type="subcellular location">
    <subcellularLocation>
        <location evidence="1">Cell membrane</location>
        <topology evidence="1">Multi-pass membrane protein</topology>
    </subcellularLocation>
</comment>
<proteinExistence type="inferred from homology"/>
<evidence type="ECO:0000313" key="10">
    <source>
        <dbReference type="EMBL" id="CCB86726.1"/>
    </source>
</evidence>
<dbReference type="Pfam" id="PF12698">
    <property type="entry name" value="ABC2_membrane_3"/>
    <property type="match status" value="1"/>
</dbReference>
<keyword evidence="6 8" id="KW-1133">Transmembrane helix</keyword>
<feature type="transmembrane region" description="Helical" evidence="8">
    <location>
        <begin position="342"/>
        <end position="362"/>
    </location>
</feature>
<dbReference type="KEGG" id="puv:PUV_17760"/>
<dbReference type="OrthoDB" id="9808686at2"/>
<gene>
    <name evidence="10" type="primary">yhhJ</name>
    <name evidence="10" type="ordered locus">PUV_17760</name>
</gene>
<feature type="domain" description="ABC transmembrane type-2" evidence="9">
    <location>
        <begin position="128"/>
        <end position="368"/>
    </location>
</feature>
<evidence type="ECO:0000256" key="8">
    <source>
        <dbReference type="SAM" id="Phobius"/>
    </source>
</evidence>